<dbReference type="GO" id="GO:0071949">
    <property type="term" value="F:FAD binding"/>
    <property type="evidence" value="ECO:0007669"/>
    <property type="project" value="InterPro"/>
</dbReference>
<dbReference type="InterPro" id="IPR036188">
    <property type="entry name" value="FAD/NAD-bd_sf"/>
</dbReference>
<dbReference type="AlphaFoldDB" id="A0A6G1FQU8"/>
<feature type="region of interest" description="Disordered" evidence="6">
    <location>
        <begin position="1"/>
        <end position="25"/>
    </location>
</feature>
<dbReference type="Gene3D" id="3.50.50.60">
    <property type="entry name" value="FAD/NAD(P)-binding domain"/>
    <property type="match status" value="1"/>
</dbReference>
<name>A0A6G1FQU8_9PEZI</name>
<dbReference type="Pfam" id="PF01494">
    <property type="entry name" value="FAD_binding_3"/>
    <property type="match status" value="1"/>
</dbReference>
<protein>
    <submittedName>
        <fullName evidence="8 10">FAD/NAD(P)-binding domain-containing protein</fullName>
    </submittedName>
</protein>
<dbReference type="InterPro" id="IPR002938">
    <property type="entry name" value="FAD-bd"/>
</dbReference>
<keyword evidence="2" id="KW-0285">Flavoprotein</keyword>
<keyword evidence="5" id="KW-0503">Monooxygenase</keyword>
<dbReference type="PANTHER" id="PTHR13789:SF314">
    <property type="entry name" value="FAD-BINDING DOMAIN-CONTAINING PROTEIN"/>
    <property type="match status" value="1"/>
</dbReference>
<dbReference type="GO" id="GO:0004497">
    <property type="term" value="F:monooxygenase activity"/>
    <property type="evidence" value="ECO:0007669"/>
    <property type="project" value="UniProtKB-KW"/>
</dbReference>
<keyword evidence="3" id="KW-0274">FAD</keyword>
<accession>A0A6G1FQU8</accession>
<evidence type="ECO:0000256" key="2">
    <source>
        <dbReference type="ARBA" id="ARBA00022630"/>
    </source>
</evidence>
<evidence type="ECO:0000256" key="1">
    <source>
        <dbReference type="ARBA" id="ARBA00007992"/>
    </source>
</evidence>
<evidence type="ECO:0000313" key="9">
    <source>
        <dbReference type="Proteomes" id="UP000504638"/>
    </source>
</evidence>
<evidence type="ECO:0000256" key="5">
    <source>
        <dbReference type="ARBA" id="ARBA00023033"/>
    </source>
</evidence>
<dbReference type="EMBL" id="ML975189">
    <property type="protein sequence ID" value="KAF1808143.1"/>
    <property type="molecule type" value="Genomic_DNA"/>
</dbReference>
<dbReference type="Proteomes" id="UP000504638">
    <property type="component" value="Unplaced"/>
</dbReference>
<evidence type="ECO:0000313" key="8">
    <source>
        <dbReference type="EMBL" id="KAF1808143.1"/>
    </source>
</evidence>
<feature type="domain" description="FAD-binding" evidence="7">
    <location>
        <begin position="167"/>
        <end position="379"/>
    </location>
</feature>
<dbReference type="InterPro" id="IPR050493">
    <property type="entry name" value="FAD-dep_Monooxygenase_BioMet"/>
</dbReference>
<dbReference type="GeneID" id="54423597"/>
<keyword evidence="9" id="KW-1185">Reference proteome</keyword>
<reference evidence="10" key="3">
    <citation type="submission" date="2025-04" db="UniProtKB">
        <authorList>
            <consortium name="RefSeq"/>
        </authorList>
    </citation>
    <scope>IDENTIFICATION</scope>
    <source>
        <strain evidence="10">CBS 781.70</strain>
    </source>
</reference>
<reference evidence="10" key="2">
    <citation type="submission" date="2020-04" db="EMBL/GenBank/DDBJ databases">
        <authorList>
            <consortium name="NCBI Genome Project"/>
        </authorList>
    </citation>
    <scope>NUCLEOTIDE SEQUENCE</scope>
    <source>
        <strain evidence="10">CBS 781.70</strain>
    </source>
</reference>
<dbReference type="PANTHER" id="PTHR13789">
    <property type="entry name" value="MONOOXYGENASE"/>
    <property type="match status" value="1"/>
</dbReference>
<evidence type="ECO:0000256" key="3">
    <source>
        <dbReference type="ARBA" id="ARBA00022827"/>
    </source>
</evidence>
<organism evidence="8">
    <name type="scientific">Eremomyces bilateralis CBS 781.70</name>
    <dbReference type="NCBI Taxonomy" id="1392243"/>
    <lineage>
        <taxon>Eukaryota</taxon>
        <taxon>Fungi</taxon>
        <taxon>Dikarya</taxon>
        <taxon>Ascomycota</taxon>
        <taxon>Pezizomycotina</taxon>
        <taxon>Dothideomycetes</taxon>
        <taxon>Dothideomycetes incertae sedis</taxon>
        <taxon>Eremomycetales</taxon>
        <taxon>Eremomycetaceae</taxon>
        <taxon>Eremomyces</taxon>
    </lineage>
</organism>
<proteinExistence type="inferred from homology"/>
<reference evidence="8 10" key="1">
    <citation type="submission" date="2020-01" db="EMBL/GenBank/DDBJ databases">
        <authorList>
            <consortium name="DOE Joint Genome Institute"/>
            <person name="Haridas S."/>
            <person name="Albert R."/>
            <person name="Binder M."/>
            <person name="Bloem J."/>
            <person name="Labutti K."/>
            <person name="Salamov A."/>
            <person name="Andreopoulos B."/>
            <person name="Baker S.E."/>
            <person name="Barry K."/>
            <person name="Bills G."/>
            <person name="Bluhm B.H."/>
            <person name="Cannon C."/>
            <person name="Castanera R."/>
            <person name="Culley D.E."/>
            <person name="Daum C."/>
            <person name="Ezra D."/>
            <person name="Gonzalez J.B."/>
            <person name="Henrissat B."/>
            <person name="Kuo A."/>
            <person name="Liang C."/>
            <person name="Lipzen A."/>
            <person name="Lutzoni F."/>
            <person name="Magnuson J."/>
            <person name="Mondo S."/>
            <person name="Nolan M."/>
            <person name="Ohm R."/>
            <person name="Pangilinan J."/>
            <person name="Park H.-J."/>
            <person name="Ramirez L."/>
            <person name="Alfaro M."/>
            <person name="Sun H."/>
            <person name="Tritt A."/>
            <person name="Yoshinaga Y."/>
            <person name="Zwiers L.-H."/>
            <person name="Turgeon B.G."/>
            <person name="Goodwin S.B."/>
            <person name="Spatafora J.W."/>
            <person name="Crous P.W."/>
            <person name="Grigoriev I.V."/>
        </authorList>
    </citation>
    <scope>NUCLEOTIDE SEQUENCE</scope>
    <source>
        <strain evidence="8 10">CBS 781.70</strain>
    </source>
</reference>
<sequence length="418" mass="45149">MAAESSNGPLGLLGPPNHQVPPAPPPAEPLNVIIIGAGIAGLASAAALRQAGHKSRFANEVGAAIHVGPNATRALEFLGYDAARLRGVICAGISVHESASAKQVIEIDTSDAKSKYGYQWYLVHRVDLHNELKLLALAPRQGNLIPELHLSSKVESIDPEAGAVTLQNGDTHYADLVIGADGVYSVSREAVFGADKPYAVGDSCYRFVLDSNEIYDDPKCLAMKRGNGYCRIIASPTKRVVIYPCRNDELLNFVCIHPQGTETDDTDWQTESSTEDLLESYSDFAPSVLACLKKAKDVKHWQLLQRHPIPSWVKGRFALVGDAAHPMLPHQAQGGAQSLEDAVTLGPLLRFGTTASQVPGILTLYQQCRHPRASTIVQMSRDQKAGERTISPQITNDFIFAHDAAAYAKHTRASVLII</sequence>
<evidence type="ECO:0000313" key="10">
    <source>
        <dbReference type="RefSeq" id="XP_033529774.1"/>
    </source>
</evidence>
<evidence type="ECO:0000256" key="6">
    <source>
        <dbReference type="SAM" id="MobiDB-lite"/>
    </source>
</evidence>
<keyword evidence="4" id="KW-0560">Oxidoreductase</keyword>
<comment type="similarity">
    <text evidence="1">Belongs to the paxM FAD-dependent monooxygenase family.</text>
</comment>
<dbReference type="RefSeq" id="XP_033529774.1">
    <property type="nucleotide sequence ID" value="XM_033683027.1"/>
</dbReference>
<dbReference type="SUPFAM" id="SSF54373">
    <property type="entry name" value="FAD-linked reductases, C-terminal domain"/>
    <property type="match status" value="1"/>
</dbReference>
<dbReference type="SUPFAM" id="SSF51905">
    <property type="entry name" value="FAD/NAD(P)-binding domain"/>
    <property type="match status" value="1"/>
</dbReference>
<dbReference type="OrthoDB" id="9993796at2759"/>
<dbReference type="PRINTS" id="PR00420">
    <property type="entry name" value="RNGMNOXGNASE"/>
</dbReference>
<evidence type="ECO:0000256" key="4">
    <source>
        <dbReference type="ARBA" id="ARBA00023002"/>
    </source>
</evidence>
<gene>
    <name evidence="8 10" type="ORF">P152DRAFT_517750</name>
</gene>
<evidence type="ECO:0000259" key="7">
    <source>
        <dbReference type="Pfam" id="PF01494"/>
    </source>
</evidence>